<dbReference type="OrthoDB" id="9806522at2"/>
<dbReference type="InterPro" id="IPR050291">
    <property type="entry name" value="CDF_Transporter"/>
</dbReference>
<dbReference type="InterPro" id="IPR036837">
    <property type="entry name" value="Cation_efflux_CTD_sf"/>
</dbReference>
<dbReference type="InterPro" id="IPR027470">
    <property type="entry name" value="Cation_efflux_CTD"/>
</dbReference>
<dbReference type="Proteomes" id="UP000236151">
    <property type="component" value="Unassembled WGS sequence"/>
</dbReference>
<keyword evidence="6 7" id="KW-0472">Membrane</keyword>
<dbReference type="KEGG" id="cthd:CDO33_00450"/>
<feature type="transmembrane region" description="Helical" evidence="7">
    <location>
        <begin position="25"/>
        <end position="43"/>
    </location>
</feature>
<dbReference type="InterPro" id="IPR058533">
    <property type="entry name" value="Cation_efflux_TM"/>
</dbReference>
<evidence type="ECO:0000256" key="2">
    <source>
        <dbReference type="ARBA" id="ARBA00008114"/>
    </source>
</evidence>
<keyword evidence="11" id="KW-1185">Reference proteome</keyword>
<dbReference type="PANTHER" id="PTHR43840:SF15">
    <property type="entry name" value="MITOCHONDRIAL METAL TRANSPORTER 1-RELATED"/>
    <property type="match status" value="1"/>
</dbReference>
<protein>
    <submittedName>
        <fullName evidence="10">Cation-efflux pump</fullName>
    </submittedName>
</protein>
<dbReference type="PANTHER" id="PTHR43840">
    <property type="entry name" value="MITOCHONDRIAL METAL TRANSPORTER 1-RELATED"/>
    <property type="match status" value="1"/>
</dbReference>
<dbReference type="NCBIfam" id="TIGR01297">
    <property type="entry name" value="CDF"/>
    <property type="match status" value="1"/>
</dbReference>
<dbReference type="Pfam" id="PF01545">
    <property type="entry name" value="Cation_efflux"/>
    <property type="match status" value="1"/>
</dbReference>
<evidence type="ECO:0000256" key="6">
    <source>
        <dbReference type="ARBA" id="ARBA00023136"/>
    </source>
</evidence>
<dbReference type="InterPro" id="IPR002524">
    <property type="entry name" value="Cation_efflux"/>
</dbReference>
<organism evidence="10 11">
    <name type="scientific">Clostridium thermosuccinogenes</name>
    <dbReference type="NCBI Taxonomy" id="84032"/>
    <lineage>
        <taxon>Bacteria</taxon>
        <taxon>Bacillati</taxon>
        <taxon>Bacillota</taxon>
        <taxon>Clostridia</taxon>
        <taxon>Eubacteriales</taxon>
        <taxon>Clostridiaceae</taxon>
        <taxon>Clostridium</taxon>
    </lineage>
</organism>
<evidence type="ECO:0000256" key="1">
    <source>
        <dbReference type="ARBA" id="ARBA00004141"/>
    </source>
</evidence>
<dbReference type="AlphaFoldDB" id="A0A2K2EY21"/>
<dbReference type="Gene3D" id="3.30.70.1350">
    <property type="entry name" value="Cation efflux protein, cytoplasmic domain"/>
    <property type="match status" value="1"/>
</dbReference>
<accession>A0A2K2EY21</accession>
<keyword evidence="5 7" id="KW-1133">Transmembrane helix</keyword>
<sequence length="394" mass="43975">MTNLLIRLFVKDYKNISSSKVRERYGKFASIAGIATNILLFIFKMTVGMLFNSISITADAINNLSDSGSSLITLTGFKLSGKPADEKHPYGHARMEYISGLIVSFLVLFLGFELFKSSVEKIINPQEANFNAISIMVLIVSILIKLWQSMFYRKIGRMIDSTTLMATSVDSRNDIFSTSAVLAAAIITRSTGYNLDGYMGAAVALFILFSGVKLIQETISPLLGMAPTKELVDKIYKKILSYDGIIGLHDLTVHSYGPGKCFASVHCEVSADQDIMASHDIIDNIERDFLKDEGIHMVIHLDPVVTDDERINALKAIVEDILQKISPKISMHDFRVVFGLTHSNLIFDVVVPYDFELSDDELAELISDKIHEFNRTYHSIITVDHNYVPEGNQR</sequence>
<dbReference type="GO" id="GO:0008324">
    <property type="term" value="F:monoatomic cation transmembrane transporter activity"/>
    <property type="evidence" value="ECO:0007669"/>
    <property type="project" value="InterPro"/>
</dbReference>
<feature type="transmembrane region" description="Helical" evidence="7">
    <location>
        <begin position="128"/>
        <end position="147"/>
    </location>
</feature>
<feature type="domain" description="Cation efflux protein cytoplasmic" evidence="9">
    <location>
        <begin position="227"/>
        <end position="303"/>
    </location>
</feature>
<comment type="caution">
    <text evidence="10">The sequence shown here is derived from an EMBL/GenBank/DDBJ whole genome shotgun (WGS) entry which is preliminary data.</text>
</comment>
<dbReference type="SUPFAM" id="SSF161111">
    <property type="entry name" value="Cation efflux protein transmembrane domain-like"/>
    <property type="match status" value="1"/>
</dbReference>
<evidence type="ECO:0000256" key="5">
    <source>
        <dbReference type="ARBA" id="ARBA00022989"/>
    </source>
</evidence>
<evidence type="ECO:0000256" key="3">
    <source>
        <dbReference type="ARBA" id="ARBA00022448"/>
    </source>
</evidence>
<gene>
    <name evidence="10" type="ORF">CDQ84_12150</name>
</gene>
<dbReference type="SUPFAM" id="SSF160240">
    <property type="entry name" value="Cation efflux protein cytoplasmic domain-like"/>
    <property type="match status" value="1"/>
</dbReference>
<dbReference type="Gene3D" id="1.20.1510.10">
    <property type="entry name" value="Cation efflux protein transmembrane domain"/>
    <property type="match status" value="1"/>
</dbReference>
<proteinExistence type="inferred from homology"/>
<name>A0A2K2EY21_9CLOT</name>
<dbReference type="RefSeq" id="WP_103082006.1">
    <property type="nucleotide sequence ID" value="NZ_CP021850.1"/>
</dbReference>
<comment type="subcellular location">
    <subcellularLocation>
        <location evidence="1">Membrane</location>
        <topology evidence="1">Multi-pass membrane protein</topology>
    </subcellularLocation>
</comment>
<evidence type="ECO:0000313" key="10">
    <source>
        <dbReference type="EMBL" id="PNT97933.1"/>
    </source>
</evidence>
<dbReference type="EMBL" id="NIOJ01000032">
    <property type="protein sequence ID" value="PNT97933.1"/>
    <property type="molecule type" value="Genomic_DNA"/>
</dbReference>
<keyword evidence="3" id="KW-0813">Transport</keyword>
<evidence type="ECO:0000313" key="11">
    <source>
        <dbReference type="Proteomes" id="UP000236151"/>
    </source>
</evidence>
<dbReference type="FunFam" id="1.20.1510.10:FF:000006">
    <property type="entry name" value="Divalent cation efflux transporter"/>
    <property type="match status" value="1"/>
</dbReference>
<dbReference type="GO" id="GO:0016020">
    <property type="term" value="C:membrane"/>
    <property type="evidence" value="ECO:0007669"/>
    <property type="project" value="UniProtKB-SubCell"/>
</dbReference>
<feature type="domain" description="Cation efflux protein transmembrane" evidence="8">
    <location>
        <begin position="31"/>
        <end position="223"/>
    </location>
</feature>
<dbReference type="Pfam" id="PF16916">
    <property type="entry name" value="ZT_dimer"/>
    <property type="match status" value="1"/>
</dbReference>
<keyword evidence="4 7" id="KW-0812">Transmembrane</keyword>
<evidence type="ECO:0000259" key="8">
    <source>
        <dbReference type="Pfam" id="PF01545"/>
    </source>
</evidence>
<comment type="similarity">
    <text evidence="2">Belongs to the cation diffusion facilitator (CDF) transporter (TC 2.A.4) family.</text>
</comment>
<reference evidence="10 11" key="1">
    <citation type="submission" date="2017-06" db="EMBL/GenBank/DDBJ databases">
        <title>Investigating the central metabolism of Clostridium thermosuccinogenes.</title>
        <authorList>
            <person name="Koendjbiharie J.G."/>
            <person name="van Kranenburg R."/>
        </authorList>
    </citation>
    <scope>NUCLEOTIDE SEQUENCE [LARGE SCALE GENOMIC DNA]</scope>
    <source>
        <strain evidence="10 11">DSM 5806</strain>
    </source>
</reference>
<evidence type="ECO:0000256" key="7">
    <source>
        <dbReference type="SAM" id="Phobius"/>
    </source>
</evidence>
<feature type="transmembrane region" description="Helical" evidence="7">
    <location>
        <begin position="97"/>
        <end position="116"/>
    </location>
</feature>
<dbReference type="InterPro" id="IPR027469">
    <property type="entry name" value="Cation_efflux_TMD_sf"/>
</dbReference>
<evidence type="ECO:0000259" key="9">
    <source>
        <dbReference type="Pfam" id="PF16916"/>
    </source>
</evidence>
<evidence type="ECO:0000256" key="4">
    <source>
        <dbReference type="ARBA" id="ARBA00022692"/>
    </source>
</evidence>